<feature type="transmembrane region" description="Helical" evidence="1">
    <location>
        <begin position="89"/>
        <end position="110"/>
    </location>
</feature>
<dbReference type="Proteomes" id="UP000594681">
    <property type="component" value="Chromosome"/>
</dbReference>
<feature type="transmembrane region" description="Helical" evidence="1">
    <location>
        <begin position="63"/>
        <end position="83"/>
    </location>
</feature>
<proteinExistence type="predicted"/>
<reference evidence="2 3" key="1">
    <citation type="submission" date="2020-11" db="EMBL/GenBank/DDBJ databases">
        <title>Corynebacterium sp. ZJ-599.</title>
        <authorList>
            <person name="Zhou J."/>
        </authorList>
    </citation>
    <scope>NUCLEOTIDE SEQUENCE [LARGE SCALE GENOMIC DNA]</scope>
    <source>
        <strain evidence="2 3">ZJ-599</strain>
    </source>
</reference>
<keyword evidence="1" id="KW-1133">Transmembrane helix</keyword>
<keyword evidence="3" id="KW-1185">Reference proteome</keyword>
<keyword evidence="1" id="KW-0472">Membrane</keyword>
<sequence length="403" mass="43433">MSIWMFVFILAGLSHIVIPNYRWVLIHIFTLGVLTNSILVWSQHLTEKFVQQRLPDSQRPRQVYRIYAINIGVIITLIGNMLLIPALTITGATIIAVLMAWHAASLFSQWRSAEGKRFRPIVAAYTASALCLPVGAFFGGWLSLDPGNPRLLLAHIAANIGGFAGLAAAASLNILLPAVWRSKGISRYLRPSLVLLAAGVAATIVGALVGLPEIGLIVYVTGWVLSWQQWLGNVNLAQLSYQSASSITAVTWLVLSLVYYTATLFFEAEPALPTLALLVGFAAQLLLGMMSYLLPTTMGGGPAATRAGLMALNRAGLLRWTLLNGGLLLWLASDHSWRNVALSLLCLGSLAVFPVFMVRSVKRQRAVITKKAPDPGPEPAPDLQQVGIGLALLAIVWFAVGAI</sequence>
<dbReference type="AlphaFoldDB" id="A0A7T0KGS2"/>
<keyword evidence="1" id="KW-0812">Transmembrane</keyword>
<name>A0A7T0KGS2_9CORY</name>
<feature type="transmembrane region" description="Helical" evidence="1">
    <location>
        <begin position="315"/>
        <end position="333"/>
    </location>
</feature>
<gene>
    <name evidence="2" type="ORF">G7Y31_11180</name>
</gene>
<protein>
    <submittedName>
        <fullName evidence="2">Copper oxidase</fullName>
    </submittedName>
</protein>
<dbReference type="KEGG" id="cliz:G7Y31_11180"/>
<feature type="transmembrane region" description="Helical" evidence="1">
    <location>
        <begin position="156"/>
        <end position="176"/>
    </location>
</feature>
<organism evidence="2 3">
    <name type="scientific">Corynebacterium lizhenjunii</name>
    <dbReference type="NCBI Taxonomy" id="2709394"/>
    <lineage>
        <taxon>Bacteria</taxon>
        <taxon>Bacillati</taxon>
        <taxon>Actinomycetota</taxon>
        <taxon>Actinomycetes</taxon>
        <taxon>Mycobacteriales</taxon>
        <taxon>Corynebacteriaceae</taxon>
        <taxon>Corynebacterium</taxon>
    </lineage>
</organism>
<feature type="transmembrane region" description="Helical" evidence="1">
    <location>
        <begin position="122"/>
        <end position="144"/>
    </location>
</feature>
<feature type="transmembrane region" description="Helical" evidence="1">
    <location>
        <begin position="24"/>
        <end position="42"/>
    </location>
</feature>
<accession>A0A7T0KGS2</accession>
<feature type="transmembrane region" description="Helical" evidence="1">
    <location>
        <begin position="382"/>
        <end position="400"/>
    </location>
</feature>
<feature type="transmembrane region" description="Helical" evidence="1">
    <location>
        <begin position="339"/>
        <end position="361"/>
    </location>
</feature>
<feature type="transmembrane region" description="Helical" evidence="1">
    <location>
        <begin position="272"/>
        <end position="294"/>
    </location>
</feature>
<dbReference type="EMBL" id="CP064954">
    <property type="protein sequence ID" value="QPK80435.1"/>
    <property type="molecule type" value="Genomic_DNA"/>
</dbReference>
<evidence type="ECO:0000313" key="3">
    <source>
        <dbReference type="Proteomes" id="UP000594681"/>
    </source>
</evidence>
<evidence type="ECO:0000256" key="1">
    <source>
        <dbReference type="SAM" id="Phobius"/>
    </source>
</evidence>
<feature type="transmembrane region" description="Helical" evidence="1">
    <location>
        <begin position="244"/>
        <end position="266"/>
    </location>
</feature>
<feature type="transmembrane region" description="Helical" evidence="1">
    <location>
        <begin position="188"/>
        <end position="208"/>
    </location>
</feature>
<evidence type="ECO:0000313" key="2">
    <source>
        <dbReference type="EMBL" id="QPK80435.1"/>
    </source>
</evidence>